<comment type="caution">
    <text evidence="2">The sequence shown here is derived from an EMBL/GenBank/DDBJ whole genome shotgun (WGS) entry which is preliminary data.</text>
</comment>
<gene>
    <name evidence="2" type="ORF">E6H00_12265</name>
</gene>
<organism evidence="2 3">
    <name type="scientific">Candidatus Segetimicrobium genomatis</name>
    <dbReference type="NCBI Taxonomy" id="2569760"/>
    <lineage>
        <taxon>Bacteria</taxon>
        <taxon>Bacillati</taxon>
        <taxon>Candidatus Sysuimicrobiota</taxon>
        <taxon>Candidatus Sysuimicrobiia</taxon>
        <taxon>Candidatus Sysuimicrobiales</taxon>
        <taxon>Candidatus Segetimicrobiaceae</taxon>
        <taxon>Candidatus Segetimicrobium</taxon>
    </lineage>
</organism>
<dbReference type="Proteomes" id="UP000318509">
    <property type="component" value="Unassembled WGS sequence"/>
</dbReference>
<dbReference type="SMART" id="SM00228">
    <property type="entry name" value="PDZ"/>
    <property type="match status" value="1"/>
</dbReference>
<protein>
    <submittedName>
        <fullName evidence="2">PDZ domain-containing protein</fullName>
    </submittedName>
</protein>
<dbReference type="EMBL" id="VBAK01000138">
    <property type="protein sequence ID" value="TMI88540.1"/>
    <property type="molecule type" value="Genomic_DNA"/>
</dbReference>
<dbReference type="Gene3D" id="2.30.42.10">
    <property type="match status" value="1"/>
</dbReference>
<evidence type="ECO:0000313" key="2">
    <source>
        <dbReference type="EMBL" id="TMI88540.1"/>
    </source>
</evidence>
<dbReference type="SUPFAM" id="SSF50156">
    <property type="entry name" value="PDZ domain-like"/>
    <property type="match status" value="1"/>
</dbReference>
<sequence>MLAHGRIRHGYLGIATQSVRLAPGLAQQGRQPGGLLVVEVQPGSPAEQGGLLMGDTLLTVAGQAVRYPEELFGLLGGERIGTAVPIEIIRAGKTQQLTITVGERLRRSA</sequence>
<name>A0A537JYG3_9BACT</name>
<reference evidence="2 3" key="1">
    <citation type="journal article" date="2019" name="Nat. Microbiol.">
        <title>Mediterranean grassland soil C-N compound turnover is dependent on rainfall and depth, and is mediated by genomically divergent microorganisms.</title>
        <authorList>
            <person name="Diamond S."/>
            <person name="Andeer P.F."/>
            <person name="Li Z."/>
            <person name="Crits-Christoph A."/>
            <person name="Burstein D."/>
            <person name="Anantharaman K."/>
            <person name="Lane K.R."/>
            <person name="Thomas B.C."/>
            <person name="Pan C."/>
            <person name="Northen T.R."/>
            <person name="Banfield J.F."/>
        </authorList>
    </citation>
    <scope>NUCLEOTIDE SEQUENCE [LARGE SCALE GENOMIC DNA]</scope>
    <source>
        <strain evidence="2">NP_3</strain>
    </source>
</reference>
<dbReference type="InterPro" id="IPR036034">
    <property type="entry name" value="PDZ_sf"/>
</dbReference>
<accession>A0A537JYG3</accession>
<dbReference type="PROSITE" id="PS50106">
    <property type="entry name" value="PDZ"/>
    <property type="match status" value="1"/>
</dbReference>
<proteinExistence type="predicted"/>
<dbReference type="Pfam" id="PF13180">
    <property type="entry name" value="PDZ_2"/>
    <property type="match status" value="1"/>
</dbReference>
<evidence type="ECO:0000259" key="1">
    <source>
        <dbReference type="PROSITE" id="PS50106"/>
    </source>
</evidence>
<feature type="domain" description="PDZ" evidence="1">
    <location>
        <begin position="1"/>
        <end position="66"/>
    </location>
</feature>
<dbReference type="AlphaFoldDB" id="A0A537JYG3"/>
<dbReference type="InterPro" id="IPR001478">
    <property type="entry name" value="PDZ"/>
</dbReference>
<evidence type="ECO:0000313" key="3">
    <source>
        <dbReference type="Proteomes" id="UP000318509"/>
    </source>
</evidence>